<organism evidence="2">
    <name type="scientific">Ajellomyces capsulatus (strain H88)</name>
    <name type="common">Darling's disease fungus</name>
    <name type="synonym">Histoplasma capsulatum</name>
    <dbReference type="NCBI Taxonomy" id="544711"/>
    <lineage>
        <taxon>Eukaryota</taxon>
        <taxon>Fungi</taxon>
        <taxon>Dikarya</taxon>
        <taxon>Ascomycota</taxon>
        <taxon>Pezizomycotina</taxon>
        <taxon>Eurotiomycetes</taxon>
        <taxon>Eurotiomycetidae</taxon>
        <taxon>Onygenales</taxon>
        <taxon>Ajellomycetaceae</taxon>
        <taxon>Histoplasma</taxon>
    </lineage>
</organism>
<protein>
    <submittedName>
        <fullName evidence="1">Predicted protein</fullName>
    </submittedName>
</protein>
<dbReference type="AlphaFoldDB" id="F0UPB9"/>
<gene>
    <name evidence="1" type="ORF">HCEG_06140</name>
</gene>
<evidence type="ECO:0000313" key="2">
    <source>
        <dbReference type="Proteomes" id="UP000008142"/>
    </source>
</evidence>
<proteinExistence type="predicted"/>
<sequence>MSRRECQIQIQDTIERRYTRIEEMASFKGQEMLAVRGRATREKEGKMGGRDSYEGLFWLGLVGCLRVSCRCCCCEAMQGAYTQSSTGARFPVTVTIRDGGIDRDRRVWSVSSSRHATTRTSDSAETGDSISVNFCN</sequence>
<dbReference type="Proteomes" id="UP000008142">
    <property type="component" value="Unassembled WGS sequence"/>
</dbReference>
<reference evidence="2" key="1">
    <citation type="submission" date="2008-07" db="EMBL/GenBank/DDBJ databases">
        <title>Annotation of Ajellomyces capsulatus strain H88.</title>
        <authorList>
            <person name="Champion M."/>
            <person name="Cuomo C."/>
            <person name="Ma L.-J."/>
            <person name="Henn M.R."/>
            <person name="Sil A."/>
            <person name="Goldman B."/>
            <person name="Young S.K."/>
            <person name="Kodira C.D."/>
            <person name="Zeng Q."/>
            <person name="Koehrsen M."/>
            <person name="Alvarado L."/>
            <person name="Berlin A."/>
            <person name="Borenstein D."/>
            <person name="Chen Z."/>
            <person name="Engels R."/>
            <person name="Freedman E."/>
            <person name="Gellesch M."/>
            <person name="Goldberg J."/>
            <person name="Griggs A."/>
            <person name="Gujja S."/>
            <person name="Heiman D."/>
            <person name="Hepburn T."/>
            <person name="Howarth C."/>
            <person name="Jen D."/>
            <person name="Larson L."/>
            <person name="Lewis B."/>
            <person name="Mehta T."/>
            <person name="Park D."/>
            <person name="Pearson M."/>
            <person name="Roberts A."/>
            <person name="Saif S."/>
            <person name="Shea T."/>
            <person name="Shenoy N."/>
            <person name="Sisk P."/>
            <person name="Stolte C."/>
            <person name="Sykes S."/>
            <person name="Walk T."/>
            <person name="White J."/>
            <person name="Yandava C."/>
            <person name="Klein B."/>
            <person name="McEwen J.G."/>
            <person name="Puccia R."/>
            <person name="Goldman G.H."/>
            <person name="Felipe M.S."/>
            <person name="Nino-Vega G."/>
            <person name="San-Blas G."/>
            <person name="Taylor J."/>
            <person name="Mendoza L."/>
            <person name="Galagan J."/>
            <person name="Nusbaum C."/>
            <person name="Birren B."/>
        </authorList>
    </citation>
    <scope>NUCLEOTIDE SEQUENCE [LARGE SCALE GENOMIC DNA]</scope>
    <source>
        <strain evidence="2">H88</strain>
    </source>
</reference>
<dbReference type="EMBL" id="DS990640">
    <property type="protein sequence ID" value="EGC46925.1"/>
    <property type="molecule type" value="Genomic_DNA"/>
</dbReference>
<accession>F0UPB9</accession>
<name>F0UPB9_AJEC8</name>
<evidence type="ECO:0000313" key="1">
    <source>
        <dbReference type="EMBL" id="EGC46925.1"/>
    </source>
</evidence>
<dbReference type="HOGENOM" id="CLU_1874842_0_0_1"/>